<name>A0A5B9DMD9_9HYPH</name>
<dbReference type="InterPro" id="IPR036768">
    <property type="entry name" value="PolIII_chi_sf"/>
</dbReference>
<dbReference type="EMBL" id="CP041690">
    <property type="protein sequence ID" value="QEE20263.1"/>
    <property type="molecule type" value="Genomic_DNA"/>
</dbReference>
<dbReference type="SUPFAM" id="SSF102400">
    <property type="entry name" value="DNA polymerase III chi subunit"/>
    <property type="match status" value="1"/>
</dbReference>
<dbReference type="GO" id="GO:0006260">
    <property type="term" value="P:DNA replication"/>
    <property type="evidence" value="ECO:0007669"/>
    <property type="project" value="InterPro"/>
</dbReference>
<dbReference type="NCBIfam" id="NF004347">
    <property type="entry name" value="PRK05728.1-4"/>
    <property type="match status" value="1"/>
</dbReference>
<dbReference type="InterPro" id="IPR007459">
    <property type="entry name" value="DNA_pol3_chi"/>
</dbReference>
<evidence type="ECO:0000313" key="1">
    <source>
        <dbReference type="EMBL" id="QEE20263.1"/>
    </source>
</evidence>
<dbReference type="PANTHER" id="PTHR38767:SF1">
    <property type="entry name" value="DNA POLYMERASE III SUBUNIT CHI"/>
    <property type="match status" value="1"/>
</dbReference>
<dbReference type="GO" id="GO:0032298">
    <property type="term" value="P:positive regulation of DNA-templated DNA replication initiation"/>
    <property type="evidence" value="ECO:0007669"/>
    <property type="project" value="TreeGrafter"/>
</dbReference>
<accession>A0A5B9DMD9</accession>
<gene>
    <name evidence="1" type="ORF">FNA67_08785</name>
</gene>
<dbReference type="Gene3D" id="3.40.50.10110">
    <property type="entry name" value="DNA polymerase III subunit chi"/>
    <property type="match status" value="1"/>
</dbReference>
<dbReference type="GO" id="GO:0003887">
    <property type="term" value="F:DNA-directed DNA polymerase activity"/>
    <property type="evidence" value="ECO:0007669"/>
    <property type="project" value="InterPro"/>
</dbReference>
<dbReference type="GO" id="GO:0003677">
    <property type="term" value="F:DNA binding"/>
    <property type="evidence" value="ECO:0007669"/>
    <property type="project" value="InterPro"/>
</dbReference>
<sequence>MPDVLFYHLENQPLEKVLPQLLEKTVERGWRAVVETGSRERAEALDATLWTYRDDSFLPHGLAGDEIDPDQPILIATGSENPNGANVRFFVDRAVPQSATGYERIVFIFSGYDPDAVVEARGAWRALSADKGNAVTYWQQDPGGRWVKKA</sequence>
<organism evidence="1 2">
    <name type="scientific">Paradevosia tibetensis</name>
    <dbReference type="NCBI Taxonomy" id="1447062"/>
    <lineage>
        <taxon>Bacteria</taxon>
        <taxon>Pseudomonadati</taxon>
        <taxon>Pseudomonadota</taxon>
        <taxon>Alphaproteobacteria</taxon>
        <taxon>Hyphomicrobiales</taxon>
        <taxon>Devosiaceae</taxon>
        <taxon>Paradevosia</taxon>
    </lineage>
</organism>
<protein>
    <submittedName>
        <fullName evidence="1">DNA polymerase III subunit chi</fullName>
    </submittedName>
</protein>
<dbReference type="Proteomes" id="UP000321062">
    <property type="component" value="Chromosome"/>
</dbReference>
<keyword evidence="2" id="KW-1185">Reference proteome</keyword>
<reference evidence="1 2" key="1">
    <citation type="journal article" date="2015" name="Int. J. Syst. Evol. Microbiol.">
        <title>Youhaiella tibetensis gen. nov., sp. nov., isolated from subsurface sediment.</title>
        <authorList>
            <person name="Wang Y.X."/>
            <person name="Huang F.Q."/>
            <person name="Nogi Y."/>
            <person name="Pang S.J."/>
            <person name="Wang P.K."/>
            <person name="Lv J."/>
        </authorList>
    </citation>
    <scope>NUCLEOTIDE SEQUENCE [LARGE SCALE GENOMIC DNA]</scope>
    <source>
        <strain evidence="2">fig4</strain>
    </source>
</reference>
<dbReference type="PANTHER" id="PTHR38767">
    <property type="entry name" value="DNA POLYMERASE III SUBUNIT CHI"/>
    <property type="match status" value="1"/>
</dbReference>
<evidence type="ECO:0000313" key="2">
    <source>
        <dbReference type="Proteomes" id="UP000321062"/>
    </source>
</evidence>
<proteinExistence type="predicted"/>
<dbReference type="OrthoDB" id="9795973at2"/>
<dbReference type="Pfam" id="PF04364">
    <property type="entry name" value="DNA_pol3_chi"/>
    <property type="match status" value="1"/>
</dbReference>
<dbReference type="AlphaFoldDB" id="A0A5B9DMD9"/>
<dbReference type="KEGG" id="yti:FNA67_08785"/>
<dbReference type="RefSeq" id="WP_147655775.1">
    <property type="nucleotide sequence ID" value="NZ_BMFM01000001.1"/>
</dbReference>